<dbReference type="STRING" id="1207063.P24_04634"/>
<dbReference type="InterPro" id="IPR043429">
    <property type="entry name" value="ArtM/GltK/GlnP/TcyL/YhdX-like"/>
</dbReference>
<dbReference type="GO" id="GO:0006865">
    <property type="term" value="P:amino acid transport"/>
    <property type="evidence" value="ECO:0007669"/>
    <property type="project" value="TreeGrafter"/>
</dbReference>
<evidence type="ECO:0000256" key="4">
    <source>
        <dbReference type="ARBA" id="ARBA00022475"/>
    </source>
</evidence>
<dbReference type="PANTHER" id="PTHR30614">
    <property type="entry name" value="MEMBRANE COMPONENT OF AMINO ACID ABC TRANSPORTER"/>
    <property type="match status" value="1"/>
</dbReference>
<evidence type="ECO:0000313" key="11">
    <source>
        <dbReference type="Proteomes" id="UP000006746"/>
    </source>
</evidence>
<comment type="caution">
    <text evidence="10">The sequence shown here is derived from an EMBL/GenBank/DDBJ whole genome shotgun (WGS) entry which is preliminary data.</text>
</comment>
<feature type="transmembrane region" description="Helical" evidence="8">
    <location>
        <begin position="316"/>
        <end position="336"/>
    </location>
</feature>
<evidence type="ECO:0000256" key="2">
    <source>
        <dbReference type="ARBA" id="ARBA00010072"/>
    </source>
</evidence>
<feature type="transmembrane region" description="Helical" evidence="8">
    <location>
        <begin position="385"/>
        <end position="404"/>
    </location>
</feature>
<comment type="subcellular location">
    <subcellularLocation>
        <location evidence="1">Cell inner membrane</location>
        <topology evidence="1">Multi-pass membrane protein</topology>
    </subcellularLocation>
    <subcellularLocation>
        <location evidence="8">Cell membrane</location>
        <topology evidence="8">Multi-pass membrane protein</topology>
    </subcellularLocation>
</comment>
<feature type="transmembrane region" description="Helical" evidence="8">
    <location>
        <begin position="107"/>
        <end position="125"/>
    </location>
</feature>
<feature type="transmembrane region" description="Helical" evidence="8">
    <location>
        <begin position="209"/>
        <end position="228"/>
    </location>
</feature>
<feature type="transmembrane region" description="Helical" evidence="8">
    <location>
        <begin position="38"/>
        <end position="59"/>
    </location>
</feature>
<feature type="domain" description="ABC transmembrane type-1" evidence="9">
    <location>
        <begin position="241"/>
        <end position="435"/>
    </location>
</feature>
<accession>K2KJW8</accession>
<dbReference type="CDD" id="cd06261">
    <property type="entry name" value="TM_PBP2"/>
    <property type="match status" value="1"/>
</dbReference>
<keyword evidence="3 8" id="KW-0813">Transport</keyword>
<evidence type="ECO:0000256" key="7">
    <source>
        <dbReference type="ARBA" id="ARBA00023136"/>
    </source>
</evidence>
<feature type="transmembrane region" description="Helical" evidence="8">
    <location>
        <begin position="416"/>
        <end position="432"/>
    </location>
</feature>
<name>K2KJW8_9PROT</name>
<dbReference type="Pfam" id="PF00528">
    <property type="entry name" value="BPD_transp_1"/>
    <property type="match status" value="1"/>
</dbReference>
<evidence type="ECO:0000256" key="8">
    <source>
        <dbReference type="RuleBase" id="RU363032"/>
    </source>
</evidence>
<dbReference type="GO" id="GO:0043190">
    <property type="term" value="C:ATP-binding cassette (ABC) transporter complex"/>
    <property type="evidence" value="ECO:0007669"/>
    <property type="project" value="InterPro"/>
</dbReference>
<gene>
    <name evidence="10" type="ORF">P24_04634</name>
</gene>
<organism evidence="10 11">
    <name type="scientific">Oceanibaculum indicum P24</name>
    <dbReference type="NCBI Taxonomy" id="1207063"/>
    <lineage>
        <taxon>Bacteria</taxon>
        <taxon>Pseudomonadati</taxon>
        <taxon>Pseudomonadota</taxon>
        <taxon>Alphaproteobacteria</taxon>
        <taxon>Rhodospirillales</taxon>
        <taxon>Oceanibaculaceae</taxon>
        <taxon>Oceanibaculum</taxon>
    </lineage>
</organism>
<dbReference type="GO" id="GO:0022857">
    <property type="term" value="F:transmembrane transporter activity"/>
    <property type="evidence" value="ECO:0007669"/>
    <property type="project" value="InterPro"/>
</dbReference>
<keyword evidence="5 8" id="KW-0812">Transmembrane</keyword>
<reference evidence="10 11" key="1">
    <citation type="journal article" date="2012" name="J. Bacteriol.">
        <title>Genome Sequence of Oceanibaculum indicum Type Strain P24.</title>
        <authorList>
            <person name="Lai Q."/>
            <person name="Shao Z."/>
        </authorList>
    </citation>
    <scope>NUCLEOTIDE SEQUENCE [LARGE SCALE GENOMIC DNA]</scope>
    <source>
        <strain evidence="10 11">P24</strain>
    </source>
</reference>
<dbReference type="eggNOG" id="COG0765">
    <property type="taxonomic scope" value="Bacteria"/>
</dbReference>
<dbReference type="InterPro" id="IPR000515">
    <property type="entry name" value="MetI-like"/>
</dbReference>
<proteinExistence type="inferred from homology"/>
<feature type="transmembrane region" description="Helical" evidence="8">
    <location>
        <begin position="157"/>
        <end position="182"/>
    </location>
</feature>
<dbReference type="AlphaFoldDB" id="K2KJW8"/>
<dbReference type="Proteomes" id="UP000006746">
    <property type="component" value="Unassembled WGS sequence"/>
</dbReference>
<feature type="transmembrane region" description="Helical" evidence="8">
    <location>
        <begin position="132"/>
        <end position="151"/>
    </location>
</feature>
<dbReference type="Gene3D" id="1.10.3720.10">
    <property type="entry name" value="MetI-like"/>
    <property type="match status" value="1"/>
</dbReference>
<dbReference type="EMBL" id="AMRL01000004">
    <property type="protein sequence ID" value="EKE77625.1"/>
    <property type="molecule type" value="Genomic_DNA"/>
</dbReference>
<keyword evidence="6 8" id="KW-1133">Transmembrane helix</keyword>
<evidence type="ECO:0000259" key="9">
    <source>
        <dbReference type="PROSITE" id="PS50928"/>
    </source>
</evidence>
<evidence type="ECO:0000256" key="5">
    <source>
        <dbReference type="ARBA" id="ARBA00022692"/>
    </source>
</evidence>
<dbReference type="InterPro" id="IPR035906">
    <property type="entry name" value="MetI-like_sf"/>
</dbReference>
<dbReference type="InterPro" id="IPR010065">
    <property type="entry name" value="AA_ABC_transptr_permease_3TM"/>
</dbReference>
<evidence type="ECO:0000313" key="10">
    <source>
        <dbReference type="EMBL" id="EKE77625.1"/>
    </source>
</evidence>
<keyword evidence="4" id="KW-1003">Cell membrane</keyword>
<dbReference type="NCBIfam" id="TIGR01726">
    <property type="entry name" value="HEQRo_perm_3TM"/>
    <property type="match status" value="1"/>
</dbReference>
<keyword evidence="11" id="KW-1185">Reference proteome</keyword>
<evidence type="ECO:0000256" key="3">
    <source>
        <dbReference type="ARBA" id="ARBA00022448"/>
    </source>
</evidence>
<dbReference type="RefSeq" id="WP_008943542.1">
    <property type="nucleotide sequence ID" value="NZ_AMRL01000004.1"/>
</dbReference>
<feature type="transmembrane region" description="Helical" evidence="8">
    <location>
        <begin position="240"/>
        <end position="265"/>
    </location>
</feature>
<dbReference type="SUPFAM" id="SSF161098">
    <property type="entry name" value="MetI-like"/>
    <property type="match status" value="1"/>
</dbReference>
<comment type="similarity">
    <text evidence="2">Belongs to the binding-protein-dependent transport system permease family. HisMQ subfamily.</text>
</comment>
<keyword evidence="7 8" id="KW-0472">Membrane</keyword>
<sequence>MANTDATEVTFRPKPSLPPPPNTVGPVGWLRRNLFSTWYNTLLTAVALWLIFFTLYHLYDWGIAKAVFVADSRRQCLDTSPEGACWAGVFHWFNAFIYGRYPYAEQWRVNFSFVMLAVWMAPCWIPRVTGKIGIGLSAVLIFPFFAGYMFAGGDKGLFVQFMLSAAIVTFLSIWLHVACCLLTGRSLPATILSLAGKGDDTDPRVQRNILVGAFLVALVIVFAIQMPWELRDIPTNNWGGLFLTLVISGIAITTALPAGVVLALGRRSKMPVIRTASIVFIELFRSVPLITILFMAVTMMPLFLPETMVLNKLIQVIIAVCLFAAAYMAEIVRGGLQAIPRGQYEAAQSMGLSYWKMMGLVVMPQALKLMIPNIVSNFIGLFKDTTLVSIIGLYDLLLMLKAVSQNPRWNGLHTEPFVFGAFVFFIFCYAMSRYSQRLERTLGAGQARR</sequence>
<dbReference type="PROSITE" id="PS50928">
    <property type="entry name" value="ABC_TM1"/>
    <property type="match status" value="1"/>
</dbReference>
<evidence type="ECO:0000256" key="6">
    <source>
        <dbReference type="ARBA" id="ARBA00022989"/>
    </source>
</evidence>
<evidence type="ECO:0000256" key="1">
    <source>
        <dbReference type="ARBA" id="ARBA00004429"/>
    </source>
</evidence>
<protein>
    <submittedName>
        <fullName evidence="10">Polar amino acid ABC transporter permease</fullName>
    </submittedName>
</protein>
<feature type="transmembrane region" description="Helical" evidence="8">
    <location>
        <begin position="286"/>
        <end position="304"/>
    </location>
</feature>
<dbReference type="PANTHER" id="PTHR30614:SF41">
    <property type="entry name" value="INNER MEMBRANE AMINO-ACID ABC TRANSPORTER PERMEASE PROTEIN YHDY"/>
    <property type="match status" value="1"/>
</dbReference>